<comment type="caution">
    <text evidence="1">The sequence shown here is derived from an EMBL/GenBank/DDBJ whole genome shotgun (WGS) entry which is preliminary data.</text>
</comment>
<dbReference type="InterPro" id="IPR058238">
    <property type="entry name" value="Lant_leader_dom"/>
</dbReference>
<evidence type="ECO:0000313" key="1">
    <source>
        <dbReference type="EMBL" id="MBC9933533.1"/>
    </source>
</evidence>
<dbReference type="EMBL" id="JACVFC010000003">
    <property type="protein sequence ID" value="MBC9933533.1"/>
    <property type="molecule type" value="Genomic_DNA"/>
</dbReference>
<name>A0ABR7TST9_9BACT</name>
<dbReference type="RefSeq" id="WP_188090627.1">
    <property type="nucleotide sequence ID" value="NZ_JACVFC010000003.1"/>
</dbReference>
<proteinExistence type="predicted"/>
<sequence>MKKKRLHLPKLSLSKEIISSLSQEKVTGGITVTRVISCAPTCTLACQESQQGVSCIEVCPVTAQFCRKN</sequence>
<keyword evidence="2" id="KW-1185">Reference proteome</keyword>
<gene>
    <name evidence="1" type="ORF">ICL07_24300</name>
</gene>
<dbReference type="NCBIfam" id="NF038153">
    <property type="entry name" value="lant_leader_L1a"/>
    <property type="match status" value="1"/>
</dbReference>
<protein>
    <submittedName>
        <fullName evidence="1">Class I lanthipeptide</fullName>
    </submittedName>
</protein>
<organism evidence="1 2">
    <name type="scientific">Chitinophaga qingshengii</name>
    <dbReference type="NCBI Taxonomy" id="1569794"/>
    <lineage>
        <taxon>Bacteria</taxon>
        <taxon>Pseudomonadati</taxon>
        <taxon>Bacteroidota</taxon>
        <taxon>Chitinophagia</taxon>
        <taxon>Chitinophagales</taxon>
        <taxon>Chitinophagaceae</taxon>
        <taxon>Chitinophaga</taxon>
    </lineage>
</organism>
<reference evidence="1 2" key="1">
    <citation type="submission" date="2020-09" db="EMBL/GenBank/DDBJ databases">
        <title>Genome sequences of type strains of Chitinophaga qingshengii and Chitinophaga varians.</title>
        <authorList>
            <person name="Kittiwongwattana C."/>
        </authorList>
    </citation>
    <scope>NUCLEOTIDE SEQUENCE [LARGE SCALE GENOMIC DNA]</scope>
    <source>
        <strain evidence="1 2">JCM 30026</strain>
    </source>
</reference>
<evidence type="ECO:0000313" key="2">
    <source>
        <dbReference type="Proteomes" id="UP000659124"/>
    </source>
</evidence>
<dbReference type="Proteomes" id="UP000659124">
    <property type="component" value="Unassembled WGS sequence"/>
</dbReference>
<accession>A0ABR7TST9</accession>